<name>A0A938BNK7_9BACT</name>
<dbReference type="GO" id="GO:0019843">
    <property type="term" value="F:rRNA binding"/>
    <property type="evidence" value="ECO:0007669"/>
    <property type="project" value="UniProtKB-UniRule"/>
</dbReference>
<evidence type="ECO:0000256" key="2">
    <source>
        <dbReference type="ARBA" id="ARBA00022980"/>
    </source>
</evidence>
<dbReference type="GO" id="GO:0006412">
    <property type="term" value="P:translation"/>
    <property type="evidence" value="ECO:0007669"/>
    <property type="project" value="InterPro"/>
</dbReference>
<keyword evidence="6 7" id="KW-0694">RNA-binding</keyword>
<reference evidence="8 9" key="1">
    <citation type="submission" date="2019-03" db="EMBL/GenBank/DDBJ databases">
        <title>Lake Tanganyika Metagenome-Assembled Genomes (MAGs).</title>
        <authorList>
            <person name="Tran P."/>
        </authorList>
    </citation>
    <scope>NUCLEOTIDE SEQUENCE [LARGE SCALE GENOMIC DNA]</scope>
    <source>
        <strain evidence="8">K_DeepCast_65m_m2_236</strain>
    </source>
</reference>
<comment type="function">
    <text evidence="4 6 7">Binds directly to 23S ribosomal RNA and is necessary for the in vitro assembly process of the 50S ribosomal subunit. It is not involved in the protein synthesizing functions of that subunit.</text>
</comment>
<evidence type="ECO:0000256" key="4">
    <source>
        <dbReference type="ARBA" id="ARBA00024775"/>
    </source>
</evidence>
<dbReference type="PRINTS" id="PR00062">
    <property type="entry name" value="RIBOSOMALL20"/>
</dbReference>
<comment type="caution">
    <text evidence="8">The sequence shown here is derived from an EMBL/GenBank/DDBJ whole genome shotgun (WGS) entry which is preliminary data.</text>
</comment>
<proteinExistence type="inferred from homology"/>
<dbReference type="AlphaFoldDB" id="A0A938BNK7"/>
<keyword evidence="6 7" id="KW-0699">rRNA-binding</keyword>
<dbReference type="HAMAP" id="MF_00382">
    <property type="entry name" value="Ribosomal_bL20"/>
    <property type="match status" value="1"/>
</dbReference>
<comment type="similarity">
    <text evidence="1 6 7">Belongs to the bacterial ribosomal protein bL20 family.</text>
</comment>
<dbReference type="NCBIfam" id="TIGR01032">
    <property type="entry name" value="rplT_bact"/>
    <property type="match status" value="1"/>
</dbReference>
<keyword evidence="2 6" id="KW-0689">Ribosomal protein</keyword>
<dbReference type="Gene3D" id="1.10.1900.20">
    <property type="entry name" value="Ribosomal protein L20"/>
    <property type="match status" value="1"/>
</dbReference>
<dbReference type="SUPFAM" id="SSF74731">
    <property type="entry name" value="Ribosomal protein L20"/>
    <property type="match status" value="1"/>
</dbReference>
<accession>A0A938BNK7</accession>
<evidence type="ECO:0000313" key="8">
    <source>
        <dbReference type="EMBL" id="MBM3275299.1"/>
    </source>
</evidence>
<gene>
    <name evidence="6 8" type="primary">rplT</name>
    <name evidence="8" type="ORF">FJZ00_09110</name>
</gene>
<dbReference type="InterPro" id="IPR035566">
    <property type="entry name" value="Ribosomal_protein_bL20_C"/>
</dbReference>
<dbReference type="GO" id="GO:0005840">
    <property type="term" value="C:ribosome"/>
    <property type="evidence" value="ECO:0007669"/>
    <property type="project" value="UniProtKB-KW"/>
</dbReference>
<dbReference type="EMBL" id="VGJX01000520">
    <property type="protein sequence ID" value="MBM3275299.1"/>
    <property type="molecule type" value="Genomic_DNA"/>
</dbReference>
<evidence type="ECO:0000256" key="6">
    <source>
        <dbReference type="HAMAP-Rule" id="MF_00382"/>
    </source>
</evidence>
<dbReference type="GO" id="GO:1990904">
    <property type="term" value="C:ribonucleoprotein complex"/>
    <property type="evidence" value="ECO:0007669"/>
    <property type="project" value="UniProtKB-KW"/>
</dbReference>
<evidence type="ECO:0000256" key="7">
    <source>
        <dbReference type="RuleBase" id="RU000560"/>
    </source>
</evidence>
<dbReference type="Pfam" id="PF00453">
    <property type="entry name" value="Ribosomal_L20"/>
    <property type="match status" value="1"/>
</dbReference>
<organism evidence="8 9">
    <name type="scientific">Candidatus Tanganyikabacteria bacterium</name>
    <dbReference type="NCBI Taxonomy" id="2961651"/>
    <lineage>
        <taxon>Bacteria</taxon>
        <taxon>Bacillati</taxon>
        <taxon>Candidatus Sericytochromatia</taxon>
        <taxon>Candidatus Tanganyikabacteria</taxon>
    </lineage>
</organism>
<dbReference type="GO" id="GO:0000027">
    <property type="term" value="P:ribosomal large subunit assembly"/>
    <property type="evidence" value="ECO:0007669"/>
    <property type="project" value="UniProtKB-UniRule"/>
</dbReference>
<dbReference type="CDD" id="cd07026">
    <property type="entry name" value="Ribosomal_L20"/>
    <property type="match status" value="1"/>
</dbReference>
<evidence type="ECO:0000313" key="9">
    <source>
        <dbReference type="Proteomes" id="UP000703893"/>
    </source>
</evidence>
<dbReference type="GO" id="GO:0003735">
    <property type="term" value="F:structural constituent of ribosome"/>
    <property type="evidence" value="ECO:0007669"/>
    <property type="project" value="InterPro"/>
</dbReference>
<evidence type="ECO:0000256" key="3">
    <source>
        <dbReference type="ARBA" id="ARBA00023274"/>
    </source>
</evidence>
<dbReference type="Proteomes" id="UP000703893">
    <property type="component" value="Unassembled WGS sequence"/>
</dbReference>
<dbReference type="PANTHER" id="PTHR10986">
    <property type="entry name" value="39S RIBOSOMAL PROTEIN L20"/>
    <property type="match status" value="1"/>
</dbReference>
<dbReference type="FunFam" id="1.10.1900.20:FF:000001">
    <property type="entry name" value="50S ribosomal protein L20"/>
    <property type="match status" value="1"/>
</dbReference>
<protein>
    <recommendedName>
        <fullName evidence="5 6">Large ribosomal subunit protein bL20</fullName>
    </recommendedName>
</protein>
<keyword evidence="3 6" id="KW-0687">Ribonucleoprotein</keyword>
<sequence>MRVKRGNANRRKHKKVLKLTRSHRAGTSRLFRTANQAMMKALRYMYRHRRERTGDFRRLWIQRINAAARINGISYSQLINGLRKAEIDINRKILADLAITDSAAFSQLVARAKETLAAKSA</sequence>
<evidence type="ECO:0000256" key="5">
    <source>
        <dbReference type="ARBA" id="ARBA00035172"/>
    </source>
</evidence>
<evidence type="ECO:0000256" key="1">
    <source>
        <dbReference type="ARBA" id="ARBA00007698"/>
    </source>
</evidence>
<dbReference type="Gene3D" id="6.10.160.10">
    <property type="match status" value="1"/>
</dbReference>
<dbReference type="InterPro" id="IPR005813">
    <property type="entry name" value="Ribosomal_bL20"/>
</dbReference>